<dbReference type="AlphaFoldDB" id="A0A918AR63"/>
<evidence type="ECO:0000313" key="2">
    <source>
        <dbReference type="EMBL" id="GGP76079.1"/>
    </source>
</evidence>
<feature type="domain" description="N-acetyltransferase" evidence="1">
    <location>
        <begin position="180"/>
        <end position="331"/>
    </location>
</feature>
<dbReference type="InterPro" id="IPR023214">
    <property type="entry name" value="HAD_sf"/>
</dbReference>
<dbReference type="InterPro" id="IPR016181">
    <property type="entry name" value="Acyl_CoA_acyltransferase"/>
</dbReference>
<reference evidence="2" key="1">
    <citation type="journal article" date="2014" name="Int. J. Syst. Evol. Microbiol.">
        <title>Complete genome sequence of Corynebacterium casei LMG S-19264T (=DSM 44701T), isolated from a smear-ripened cheese.</title>
        <authorList>
            <consortium name="US DOE Joint Genome Institute (JGI-PGF)"/>
            <person name="Walter F."/>
            <person name="Albersmeier A."/>
            <person name="Kalinowski J."/>
            <person name="Ruckert C."/>
        </authorList>
    </citation>
    <scope>NUCLEOTIDE SEQUENCE</scope>
    <source>
        <strain evidence="2">JCM 3313</strain>
    </source>
</reference>
<comment type="caution">
    <text evidence="2">The sequence shown here is derived from an EMBL/GenBank/DDBJ whole genome shotgun (WGS) entry which is preliminary data.</text>
</comment>
<dbReference type="InterPro" id="IPR000182">
    <property type="entry name" value="GNAT_dom"/>
</dbReference>
<dbReference type="Proteomes" id="UP000639606">
    <property type="component" value="Unassembled WGS sequence"/>
</dbReference>
<dbReference type="NCBIfam" id="TIGR01686">
    <property type="entry name" value="FkbH"/>
    <property type="match status" value="1"/>
</dbReference>
<organism evidence="2 3">
    <name type="scientific">Saccharothrix coeruleofusca</name>
    <dbReference type="NCBI Taxonomy" id="33919"/>
    <lineage>
        <taxon>Bacteria</taxon>
        <taxon>Bacillati</taxon>
        <taxon>Actinomycetota</taxon>
        <taxon>Actinomycetes</taxon>
        <taxon>Pseudonocardiales</taxon>
        <taxon>Pseudonocardiaceae</taxon>
        <taxon>Saccharothrix</taxon>
    </lineage>
</organism>
<reference evidence="2" key="2">
    <citation type="submission" date="2020-09" db="EMBL/GenBank/DDBJ databases">
        <authorList>
            <person name="Sun Q."/>
            <person name="Ohkuma M."/>
        </authorList>
    </citation>
    <scope>NUCLEOTIDE SEQUENCE</scope>
    <source>
        <strain evidence="2">JCM 3313</strain>
    </source>
</reference>
<dbReference type="SUPFAM" id="SSF56784">
    <property type="entry name" value="HAD-like"/>
    <property type="match status" value="1"/>
</dbReference>
<proteinExistence type="predicted"/>
<evidence type="ECO:0000313" key="3">
    <source>
        <dbReference type="Proteomes" id="UP000639606"/>
    </source>
</evidence>
<dbReference type="PROSITE" id="PS51186">
    <property type="entry name" value="GNAT"/>
    <property type="match status" value="1"/>
</dbReference>
<dbReference type="NCBIfam" id="TIGR01681">
    <property type="entry name" value="HAD-SF-IIIC"/>
    <property type="match status" value="1"/>
</dbReference>
<evidence type="ECO:0000259" key="1">
    <source>
        <dbReference type="PROSITE" id="PS51186"/>
    </source>
</evidence>
<dbReference type="SUPFAM" id="SSF55729">
    <property type="entry name" value="Acyl-CoA N-acyltransferases (Nat)"/>
    <property type="match status" value="1"/>
</dbReference>
<dbReference type="Gene3D" id="3.40.630.30">
    <property type="match status" value="1"/>
</dbReference>
<dbReference type="InterPro" id="IPR010037">
    <property type="entry name" value="FkbH_domain"/>
</dbReference>
<accession>A0A918AR63</accession>
<dbReference type="RefSeq" id="WP_189226424.1">
    <property type="nucleotide sequence ID" value="NZ_BMRG01000016.1"/>
</dbReference>
<dbReference type="InterPro" id="IPR036412">
    <property type="entry name" value="HAD-like_sf"/>
</dbReference>
<gene>
    <name evidence="2" type="ORF">GCM10010185_57150</name>
</gene>
<dbReference type="InterPro" id="IPR010033">
    <property type="entry name" value="HAD_SF_ppase_IIIC"/>
</dbReference>
<dbReference type="Gene3D" id="3.40.50.1000">
    <property type="entry name" value="HAD superfamily/HAD-like"/>
    <property type="match status" value="1"/>
</dbReference>
<dbReference type="EMBL" id="BMRG01000016">
    <property type="protein sequence ID" value="GGP76079.1"/>
    <property type="molecule type" value="Genomic_DNA"/>
</dbReference>
<keyword evidence="3" id="KW-1185">Reference proteome</keyword>
<name>A0A918AR63_9PSEU</name>
<dbReference type="GO" id="GO:0016747">
    <property type="term" value="F:acyltransferase activity, transferring groups other than amino-acyl groups"/>
    <property type="evidence" value="ECO:0007669"/>
    <property type="project" value="InterPro"/>
</dbReference>
<protein>
    <recommendedName>
        <fullName evidence="1">N-acetyltransferase domain-containing protein</fullName>
    </recommendedName>
</protein>
<sequence>MSEPVKCVVWDLDDTLWEGTLVEGDRVVVPDRHREFVRLLDQRGVLQSVASRNDPEPTLAELARQGLAEYFLHPQVGWQAKSESLRLIAKQLNIATASLLFVDDSDFERAEVASALPEVRCVSPSRFAELLEGGDVLPAAVTPEAAQRRQLYLAEQRRGVEQANFTGPAEEFLRSLRMRLTVRDATAQDLARAAELTQRTHQLNTTGLTFGERELAELAEDPGHRVLVATLTDRFGGYGTIGLAVVATSGPMWTIRLLLMSCRVMGRNIGTAFVGVVVGLARARGAGVRAHFRPTDRNRQMRMTYRFLGFTPVATQDDLVVFELPGSVDLQVPDYVHLDVPADLGELLLTTANASEEIR</sequence>